<dbReference type="EMBL" id="MLGG01000035">
    <property type="protein sequence ID" value="KAK1453788.1"/>
    <property type="molecule type" value="Genomic_DNA"/>
</dbReference>
<evidence type="ECO:0000313" key="2">
    <source>
        <dbReference type="Proteomes" id="UP001239795"/>
    </source>
</evidence>
<name>A0AAI9UAP6_9PEZI</name>
<evidence type="ECO:0000313" key="1">
    <source>
        <dbReference type="EMBL" id="KAK1453788.1"/>
    </source>
</evidence>
<accession>A0AAI9UAP6</accession>
<dbReference type="Proteomes" id="UP001239795">
    <property type="component" value="Unassembled WGS sequence"/>
</dbReference>
<proteinExistence type="predicted"/>
<organism evidence="1 2">
    <name type="scientific">Colletotrichum melonis</name>
    <dbReference type="NCBI Taxonomy" id="1209925"/>
    <lineage>
        <taxon>Eukaryota</taxon>
        <taxon>Fungi</taxon>
        <taxon>Dikarya</taxon>
        <taxon>Ascomycota</taxon>
        <taxon>Pezizomycotina</taxon>
        <taxon>Sordariomycetes</taxon>
        <taxon>Hypocreomycetidae</taxon>
        <taxon>Glomerellales</taxon>
        <taxon>Glomerellaceae</taxon>
        <taxon>Colletotrichum</taxon>
        <taxon>Colletotrichum acutatum species complex</taxon>
    </lineage>
</organism>
<gene>
    <name evidence="1" type="ORF">CMEL01_05447</name>
</gene>
<reference evidence="1 2" key="1">
    <citation type="submission" date="2016-10" db="EMBL/GenBank/DDBJ databases">
        <title>The genome sequence of Colletotrichum fioriniae PJ7.</title>
        <authorList>
            <person name="Baroncelli R."/>
        </authorList>
    </citation>
    <scope>NUCLEOTIDE SEQUENCE [LARGE SCALE GENOMIC DNA]</scope>
    <source>
        <strain evidence="1">Col 31</strain>
    </source>
</reference>
<sequence length="150" mass="16453">MVCGTPYLMPLKFPPPISVHRFLPTTTSHPRLSSPLFPTCTLSVPEKSSYLPTPSLFDPTSIVNSLHLDSTSAPLCHSLLALSIILIDCRSLLRCYSPQPIWPRSSTRLRASPSLSSLQQPGRSRPALLPSSFAWQPPTHPCPPADIFLV</sequence>
<comment type="caution">
    <text evidence="1">The sequence shown here is derived from an EMBL/GenBank/DDBJ whole genome shotgun (WGS) entry which is preliminary data.</text>
</comment>
<protein>
    <submittedName>
        <fullName evidence="1">Uncharacterized protein</fullName>
    </submittedName>
</protein>
<keyword evidence="2" id="KW-1185">Reference proteome</keyword>
<dbReference type="AlphaFoldDB" id="A0AAI9UAP6"/>